<dbReference type="Gene3D" id="1.20.1260.10">
    <property type="match status" value="1"/>
</dbReference>
<evidence type="ECO:0000313" key="2">
    <source>
        <dbReference type="Proteomes" id="UP000036458"/>
    </source>
</evidence>
<evidence type="ECO:0000313" key="1">
    <source>
        <dbReference type="EMBL" id="AKQ47535.1"/>
    </source>
</evidence>
<dbReference type="InterPro" id="IPR010386">
    <property type="entry name" value="tRNA-Hydrxlase_MiaE"/>
</dbReference>
<dbReference type="InterPro" id="IPR012347">
    <property type="entry name" value="Ferritin-like"/>
</dbReference>
<dbReference type="KEGG" id="ruf:TH63_06830"/>
<dbReference type="STRING" id="1379910.TH63_06830"/>
<protein>
    <submittedName>
        <fullName evidence="1">tRNA hydroxylase</fullName>
    </submittedName>
</protein>
<dbReference type="Proteomes" id="UP000036458">
    <property type="component" value="Chromosome"/>
</dbReference>
<proteinExistence type="predicted"/>
<dbReference type="PIRSF" id="PIRSF020736">
    <property type="entry name" value="MiaE"/>
    <property type="match status" value="1"/>
</dbReference>
<sequence length="193" mass="22674">MLKLQLPTDPRWVNIVEMNIEDILVDHAYCEQKAATSGISLIVKYPDKTKLVEEMTALVAEEWGHFERVMDELKKRGFGLGRNRPDEYVVKLSQHIRKGNLRERQLMDHLLVNALIEARSCERFKLLWQNLQDEGLKKFYYELMVSEAAHYVSFVKLAKEYMPKEVVDARLKELLEIEADIIANLEHRPDRVH</sequence>
<dbReference type="PATRIC" id="fig|1379910.4.peg.1491"/>
<dbReference type="PANTHER" id="PTHR42637:SF1">
    <property type="entry name" value="TRNA 2-(METHYLSULFANYL)-N(6)-ISOPENTENYLADENOSINE(37) HYDROXYLASE"/>
    <property type="match status" value="1"/>
</dbReference>
<accession>A0A0H4VNN9</accession>
<dbReference type="GO" id="GO:0006400">
    <property type="term" value="P:tRNA modification"/>
    <property type="evidence" value="ECO:0007669"/>
    <property type="project" value="InterPro"/>
</dbReference>
<organism evidence="1 2">
    <name type="scientific">Rufibacter radiotolerans</name>
    <dbReference type="NCBI Taxonomy" id="1379910"/>
    <lineage>
        <taxon>Bacteria</taxon>
        <taxon>Pseudomonadati</taxon>
        <taxon>Bacteroidota</taxon>
        <taxon>Cytophagia</taxon>
        <taxon>Cytophagales</taxon>
        <taxon>Hymenobacteraceae</taxon>
        <taxon>Rufibacter</taxon>
    </lineage>
</organism>
<dbReference type="SUPFAM" id="SSF47240">
    <property type="entry name" value="Ferritin-like"/>
    <property type="match status" value="1"/>
</dbReference>
<keyword evidence="2" id="KW-1185">Reference proteome</keyword>
<name>A0A0H4VNN9_9BACT</name>
<gene>
    <name evidence="1" type="ORF">TH63_06830</name>
</gene>
<dbReference type="Pfam" id="PF06175">
    <property type="entry name" value="MiaE"/>
    <property type="match status" value="1"/>
</dbReference>
<dbReference type="GO" id="GO:0045301">
    <property type="term" value="F:tRNA 2-(methylsulfanyl)-N(6)-isopentenyladenosine(37) hydroxylase activity"/>
    <property type="evidence" value="ECO:0007669"/>
    <property type="project" value="InterPro"/>
</dbReference>
<reference evidence="1 2" key="1">
    <citation type="submission" date="2015-01" db="EMBL/GenBank/DDBJ databases">
        <title>Rufibacter sp./DG31D/ whole genome sequencing.</title>
        <authorList>
            <person name="Kim M.K."/>
            <person name="Srinivasan S."/>
            <person name="Lee J.-J."/>
        </authorList>
    </citation>
    <scope>NUCLEOTIDE SEQUENCE [LARGE SCALE GENOMIC DNA]</scope>
    <source>
        <strain evidence="1 2">DG31D</strain>
    </source>
</reference>
<dbReference type="PANTHER" id="PTHR42637">
    <property type="entry name" value="TRNA-(MS[2]IO[6]A)-HYDROXYLASE"/>
    <property type="match status" value="1"/>
</dbReference>
<dbReference type="EMBL" id="CP010777">
    <property type="protein sequence ID" value="AKQ47535.1"/>
    <property type="molecule type" value="Genomic_DNA"/>
</dbReference>
<dbReference type="CDD" id="cd07910">
    <property type="entry name" value="MiaE"/>
    <property type="match status" value="1"/>
</dbReference>
<dbReference type="OrthoDB" id="9802518at2"/>
<dbReference type="InterPro" id="IPR009078">
    <property type="entry name" value="Ferritin-like_SF"/>
</dbReference>
<dbReference type="AlphaFoldDB" id="A0A0H4VNN9"/>